<protein>
    <submittedName>
        <fullName evidence="1">Uncharacterized protein</fullName>
    </submittedName>
</protein>
<dbReference type="AlphaFoldDB" id="A0A7R9D6H2"/>
<organism evidence="1">
    <name type="scientific">Timema poppense</name>
    <name type="common">Walking stick</name>
    <dbReference type="NCBI Taxonomy" id="170557"/>
    <lineage>
        <taxon>Eukaryota</taxon>
        <taxon>Metazoa</taxon>
        <taxon>Ecdysozoa</taxon>
        <taxon>Arthropoda</taxon>
        <taxon>Hexapoda</taxon>
        <taxon>Insecta</taxon>
        <taxon>Pterygota</taxon>
        <taxon>Neoptera</taxon>
        <taxon>Polyneoptera</taxon>
        <taxon>Phasmatodea</taxon>
        <taxon>Timematodea</taxon>
        <taxon>Timematoidea</taxon>
        <taxon>Timematidae</taxon>
        <taxon>Timema</taxon>
    </lineage>
</organism>
<dbReference type="EMBL" id="OD003255">
    <property type="protein sequence ID" value="CAD7407408.1"/>
    <property type="molecule type" value="Genomic_DNA"/>
</dbReference>
<accession>A0A7R9D6H2</accession>
<reference evidence="1" key="1">
    <citation type="submission" date="2020-11" db="EMBL/GenBank/DDBJ databases">
        <authorList>
            <person name="Tran Van P."/>
        </authorList>
    </citation>
    <scope>NUCLEOTIDE SEQUENCE</scope>
</reference>
<name>A0A7R9D6H2_TIMPO</name>
<proteinExistence type="predicted"/>
<gene>
    <name evidence="1" type="ORF">TPSB3V08_LOCUS5868</name>
</gene>
<sequence length="79" mass="9010">MHASKERQLFITASGQDELRVWVEREAVHLSCVSIHSVRWLTSVVAASVPDHKLLVSQVTEKKIMMDLKVALRKKDKDV</sequence>
<evidence type="ECO:0000313" key="1">
    <source>
        <dbReference type="EMBL" id="CAD7407408.1"/>
    </source>
</evidence>